<name>A0A183FK84_HELPZ</name>
<keyword evidence="1" id="KW-0812">Transmembrane</keyword>
<proteinExistence type="predicted"/>
<accession>A0A3P7YLP9</accession>
<dbReference type="AlphaFoldDB" id="A0A183FK84"/>
<feature type="transmembrane region" description="Helical" evidence="1">
    <location>
        <begin position="99"/>
        <end position="118"/>
    </location>
</feature>
<feature type="transmembrane region" description="Helical" evidence="1">
    <location>
        <begin position="21"/>
        <end position="43"/>
    </location>
</feature>
<reference evidence="4" key="2">
    <citation type="submission" date="2019-09" db="UniProtKB">
        <authorList>
            <consortium name="WormBaseParasite"/>
        </authorList>
    </citation>
    <scope>IDENTIFICATION</scope>
</reference>
<feature type="transmembrane region" description="Helical" evidence="1">
    <location>
        <begin position="55"/>
        <end position="78"/>
    </location>
</feature>
<dbReference type="WBParaSite" id="HPBE_0000752001-mRNA-1">
    <property type="protein sequence ID" value="HPBE_0000752001-mRNA-1"/>
    <property type="gene ID" value="HPBE_0000752001"/>
</dbReference>
<dbReference type="Proteomes" id="UP000050761">
    <property type="component" value="Unassembled WGS sequence"/>
</dbReference>
<dbReference type="InterPro" id="IPR019426">
    <property type="entry name" value="7TM_GPCR_serpentine_rcpt_Srv"/>
</dbReference>
<keyword evidence="3" id="KW-1185">Reference proteome</keyword>
<evidence type="ECO:0000313" key="4">
    <source>
        <dbReference type="WBParaSite" id="HPBE_0000752001-mRNA-1"/>
    </source>
</evidence>
<dbReference type="OrthoDB" id="5867137at2759"/>
<feature type="transmembrane region" description="Helical" evidence="1">
    <location>
        <begin position="130"/>
        <end position="151"/>
    </location>
</feature>
<evidence type="ECO:0000256" key="1">
    <source>
        <dbReference type="SAM" id="Phobius"/>
    </source>
</evidence>
<evidence type="ECO:0000313" key="2">
    <source>
        <dbReference type="EMBL" id="VDO72584.1"/>
    </source>
</evidence>
<accession>A0A183FK84</accession>
<gene>
    <name evidence="2" type="ORF">HPBE_LOCUS7521</name>
</gene>
<reference evidence="2 3" key="1">
    <citation type="submission" date="2018-11" db="EMBL/GenBank/DDBJ databases">
        <authorList>
            <consortium name="Pathogen Informatics"/>
        </authorList>
    </citation>
    <scope>NUCLEOTIDE SEQUENCE [LARGE SCALE GENOMIC DNA]</scope>
</reference>
<organism evidence="3 4">
    <name type="scientific">Heligmosomoides polygyrus</name>
    <name type="common">Parasitic roundworm</name>
    <dbReference type="NCBI Taxonomy" id="6339"/>
    <lineage>
        <taxon>Eukaryota</taxon>
        <taxon>Metazoa</taxon>
        <taxon>Ecdysozoa</taxon>
        <taxon>Nematoda</taxon>
        <taxon>Chromadorea</taxon>
        <taxon>Rhabditida</taxon>
        <taxon>Rhabditina</taxon>
        <taxon>Rhabditomorpha</taxon>
        <taxon>Strongyloidea</taxon>
        <taxon>Heligmosomidae</taxon>
        <taxon>Heligmosomoides</taxon>
    </lineage>
</organism>
<protein>
    <submittedName>
        <fullName evidence="4">G protein-coupled receptor</fullName>
    </submittedName>
</protein>
<dbReference type="Pfam" id="PF10323">
    <property type="entry name" value="7TM_GPCR_Srv"/>
    <property type="match status" value="1"/>
</dbReference>
<keyword evidence="1" id="KW-1133">Transmembrane helix</keyword>
<evidence type="ECO:0000313" key="3">
    <source>
        <dbReference type="Proteomes" id="UP000050761"/>
    </source>
</evidence>
<sequence>MNLVLSRATAISGMPTLPAGHVVLMAFSWLSMILYVCIIWTIIRWRKYVYFLRSSYYYLLVLQAFIDFHMFLTVELIMRPRKFNFFNLFSSHMLIYAKFTYMNLFVSNTAFAFCHLFIALNRLTAFYSPLLHNKVGCAFFETFIGLLFFTLTSDPSLYWPSFLQLPCIKPLSLCHVLKHVPPVSDP</sequence>
<keyword evidence="1" id="KW-0472">Membrane</keyword>
<dbReference type="EMBL" id="UZAH01025908">
    <property type="protein sequence ID" value="VDO72584.1"/>
    <property type="molecule type" value="Genomic_DNA"/>
</dbReference>